<dbReference type="Gramene" id="TraesCAD_scaffold_044656_01G000200.1">
    <property type="protein sequence ID" value="TraesCAD_scaffold_044656_01G000200.1"/>
    <property type="gene ID" value="TraesCAD_scaffold_044656_01G000200"/>
</dbReference>
<dbReference type="Gramene" id="TraesJUL6D03G03677470.1">
    <property type="protein sequence ID" value="TraesJUL6D03G03677470.1"/>
    <property type="gene ID" value="TraesJUL6D03G03677470"/>
</dbReference>
<dbReference type="Gene3D" id="1.20.1280.50">
    <property type="match status" value="1"/>
</dbReference>
<evidence type="ECO:0000313" key="3">
    <source>
        <dbReference type="Proteomes" id="UP000019116"/>
    </source>
</evidence>
<dbReference type="Gramene" id="TraesCS6D03G0053600.1">
    <property type="protein sequence ID" value="TraesCS6D03G0053600.1.CDS"/>
    <property type="gene ID" value="TraesCS6D03G0053600"/>
</dbReference>
<dbReference type="RefSeq" id="XP_044415969.1">
    <property type="nucleotide sequence ID" value="XM_044560034.1"/>
</dbReference>
<reference evidence="2" key="2">
    <citation type="submission" date="2018-10" db="UniProtKB">
        <authorList>
            <consortium name="EnsemblPlants"/>
        </authorList>
    </citation>
    <scope>IDENTIFICATION</scope>
</reference>
<dbReference type="Gramene" id="TraesCLE_scaffold_042859_01G000200.1">
    <property type="protein sequence ID" value="TraesCLE_scaffold_042859_01G000200.1"/>
    <property type="gene ID" value="TraesCLE_scaffold_042859_01G000200"/>
</dbReference>
<dbReference type="Pfam" id="PF23635">
    <property type="entry name" value="Beta-prop_AT5G49610-like"/>
    <property type="match status" value="1"/>
</dbReference>
<dbReference type="PANTHER" id="PTHR33207">
    <property type="entry name" value="F-BOX DOMAIN CONTAINING PROTEIN-RELATED"/>
    <property type="match status" value="1"/>
</dbReference>
<sequence length="439" mass="49522">MEFDLPQPPSKVLDDDELLAAETLLRVGFPTMLVCADIMEGETPPATAVAVSKVLDDDNLLAEILIRVGLPTTLVRAAAVCRRWLHHASDRKFLRRFRELHPPRLLGLHVIEQGRFAWPTAERFVPMLPLPPELDAVVRRVSSSLGSYRRDDVRSTRVIDCRNGSLLIEHHMIEGSSRLGVHRLLFPEKGMTFVPARPRPKIHSSVHAYQEEILTKEGEGGLSYLYMLVPYTREREHEVQVYMLKDGVWCMHPNLPVDGKLYLSRRPDEGPVLVDNKIYIAVDRSEITVLDLTSLSFSETQLTQGVDRGGIGERSTSLARADAAGVYLIHVKELQIRLWLHKEGDWLLVDTICLREMLASLSMLGSNASLRIKSVGDNAEFVFLEMGRCTLHLDVKYRTLRKVYEVTEEGAYLGDIYPVMMIWPPAFPALKDGPARGAM</sequence>
<dbReference type="OrthoDB" id="592687at2759"/>
<dbReference type="Gramene" id="TraesROB_scaffold_037893_01G000200.1">
    <property type="protein sequence ID" value="TraesROB_scaffold_037893_01G000200.1"/>
    <property type="gene ID" value="TraesROB_scaffold_037893_01G000200"/>
</dbReference>
<evidence type="ECO:0000259" key="1">
    <source>
        <dbReference type="Pfam" id="PF23635"/>
    </source>
</evidence>
<organism evidence="2">
    <name type="scientific">Triticum aestivum</name>
    <name type="common">Wheat</name>
    <dbReference type="NCBI Taxonomy" id="4565"/>
    <lineage>
        <taxon>Eukaryota</taxon>
        <taxon>Viridiplantae</taxon>
        <taxon>Streptophyta</taxon>
        <taxon>Embryophyta</taxon>
        <taxon>Tracheophyta</taxon>
        <taxon>Spermatophyta</taxon>
        <taxon>Magnoliopsida</taxon>
        <taxon>Liliopsida</taxon>
        <taxon>Poales</taxon>
        <taxon>Poaceae</taxon>
        <taxon>BOP clade</taxon>
        <taxon>Pooideae</taxon>
        <taxon>Triticodae</taxon>
        <taxon>Triticeae</taxon>
        <taxon>Triticinae</taxon>
        <taxon>Triticum</taxon>
    </lineage>
</organism>
<dbReference type="InterPro" id="IPR056594">
    <property type="entry name" value="AT5G49610-like_b-prop"/>
</dbReference>
<dbReference type="AlphaFoldDB" id="A0A3B6QBS1"/>
<dbReference type="Proteomes" id="UP000019116">
    <property type="component" value="Chromosome 6D"/>
</dbReference>
<dbReference type="EnsemblPlants" id="TraesCS6D02G027500.1">
    <property type="protein sequence ID" value="TraesCS6D02G027500.1"/>
    <property type="gene ID" value="TraesCS6D02G027500"/>
</dbReference>
<accession>A0A3B6QBS1</accession>
<dbReference type="Gramene" id="TraesCS6D02G027500.1">
    <property type="protein sequence ID" value="TraesCS6D02G027500.1"/>
    <property type="gene ID" value="TraesCS6D02G027500"/>
</dbReference>
<dbReference type="KEGG" id="taes:123140748"/>
<name>A0A3B6QBS1_WHEAT</name>
<evidence type="ECO:0000313" key="2">
    <source>
        <dbReference type="EnsemblPlants" id="TraesCS6D02G027500.1"/>
    </source>
</evidence>
<gene>
    <name evidence="2" type="primary">LOC123140748</name>
</gene>
<dbReference type="GeneID" id="123140748"/>
<dbReference type="SUPFAM" id="SSF81383">
    <property type="entry name" value="F-box domain"/>
    <property type="match status" value="1"/>
</dbReference>
<keyword evidence="3" id="KW-1185">Reference proteome</keyword>
<protein>
    <recommendedName>
        <fullName evidence="1">F-box protein AT5G49610-like beta-propeller domain-containing protein</fullName>
    </recommendedName>
</protein>
<feature type="domain" description="F-box protein AT5G49610-like beta-propeller" evidence="1">
    <location>
        <begin position="157"/>
        <end position="427"/>
    </location>
</feature>
<dbReference type="InterPro" id="IPR036047">
    <property type="entry name" value="F-box-like_dom_sf"/>
</dbReference>
<dbReference type="Gramene" id="TraesWEE_scaffold_036945_01G000200.1">
    <property type="protein sequence ID" value="TraesWEE_scaffold_036945_01G000200.1"/>
    <property type="gene ID" value="TraesWEE_scaffold_036945_01G000200"/>
</dbReference>
<reference evidence="2" key="1">
    <citation type="submission" date="2018-08" db="EMBL/GenBank/DDBJ databases">
        <authorList>
            <person name="Rossello M."/>
        </authorList>
    </citation>
    <scope>NUCLEOTIDE SEQUENCE [LARGE SCALE GENOMIC DNA]</scope>
    <source>
        <strain evidence="2">cv. Chinese Spring</strain>
    </source>
</reference>
<proteinExistence type="predicted"/>